<dbReference type="InterPro" id="IPR050109">
    <property type="entry name" value="HTH-type_TetR-like_transc_reg"/>
</dbReference>
<dbReference type="PANTHER" id="PTHR30055:SF234">
    <property type="entry name" value="HTH-TYPE TRANSCRIPTIONAL REGULATOR BETI"/>
    <property type="match status" value="1"/>
</dbReference>
<organism evidence="6 7">
    <name type="scientific">Siminovitchia fordii</name>
    <dbReference type="NCBI Taxonomy" id="254759"/>
    <lineage>
        <taxon>Bacteria</taxon>
        <taxon>Bacillati</taxon>
        <taxon>Bacillota</taxon>
        <taxon>Bacilli</taxon>
        <taxon>Bacillales</taxon>
        <taxon>Bacillaceae</taxon>
        <taxon>Siminovitchia</taxon>
    </lineage>
</organism>
<evidence type="ECO:0000256" key="4">
    <source>
        <dbReference type="PROSITE-ProRule" id="PRU00335"/>
    </source>
</evidence>
<dbReference type="SUPFAM" id="SSF46689">
    <property type="entry name" value="Homeodomain-like"/>
    <property type="match status" value="2"/>
</dbReference>
<dbReference type="PANTHER" id="PTHR30055">
    <property type="entry name" value="HTH-TYPE TRANSCRIPTIONAL REGULATOR RUTR"/>
    <property type="match status" value="1"/>
</dbReference>
<dbReference type="EMBL" id="BOQT01000001">
    <property type="protein sequence ID" value="GIN19190.1"/>
    <property type="molecule type" value="Genomic_DNA"/>
</dbReference>
<dbReference type="Proteomes" id="UP000680279">
    <property type="component" value="Unassembled WGS sequence"/>
</dbReference>
<gene>
    <name evidence="6" type="ORF">J1TS3_03240</name>
</gene>
<evidence type="ECO:0000313" key="6">
    <source>
        <dbReference type="EMBL" id="GIN19190.1"/>
    </source>
</evidence>
<keyword evidence="1" id="KW-0805">Transcription regulation</keyword>
<dbReference type="InterPro" id="IPR023772">
    <property type="entry name" value="DNA-bd_HTH_TetR-type_CS"/>
</dbReference>
<keyword evidence="7" id="KW-1185">Reference proteome</keyword>
<feature type="DNA-binding region" description="H-T-H motif" evidence="4">
    <location>
        <begin position="24"/>
        <end position="43"/>
    </location>
</feature>
<evidence type="ECO:0000256" key="2">
    <source>
        <dbReference type="ARBA" id="ARBA00023125"/>
    </source>
</evidence>
<evidence type="ECO:0000259" key="5">
    <source>
        <dbReference type="PROSITE" id="PS50977"/>
    </source>
</evidence>
<dbReference type="SUPFAM" id="SSF48498">
    <property type="entry name" value="Tetracyclin repressor-like, C-terminal domain"/>
    <property type="match status" value="1"/>
</dbReference>
<feature type="domain" description="HTH tetR-type" evidence="5">
    <location>
        <begin position="65"/>
        <end position="125"/>
    </location>
</feature>
<evidence type="ECO:0000256" key="3">
    <source>
        <dbReference type="ARBA" id="ARBA00023163"/>
    </source>
</evidence>
<evidence type="ECO:0000256" key="1">
    <source>
        <dbReference type="ARBA" id="ARBA00023015"/>
    </source>
</evidence>
<feature type="domain" description="HTH tetR-type" evidence="5">
    <location>
        <begin position="1"/>
        <end position="61"/>
    </location>
</feature>
<dbReference type="InterPro" id="IPR009057">
    <property type="entry name" value="Homeodomain-like_sf"/>
</dbReference>
<feature type="DNA-binding region" description="H-T-H motif" evidence="4">
    <location>
        <begin position="88"/>
        <end position="107"/>
    </location>
</feature>
<evidence type="ECO:0000313" key="7">
    <source>
        <dbReference type="Proteomes" id="UP000680279"/>
    </source>
</evidence>
<dbReference type="Pfam" id="PF00440">
    <property type="entry name" value="TetR_N"/>
    <property type="match status" value="2"/>
</dbReference>
<sequence length="263" mass="29864">MSVQEKIYKVAEKLLESKPFDQITFAEIAELAGVHWTAVRRHFGGREGMRNWLQEKQSNMKEGFKDTRTRIIEAGTRIFSVQGYGNASLDKVASDAGLTKGAVYWHFSSKQDLFLAILEHHLTQQLQILPSQIEKMLSTSNPKTALTDWLKTQFNFFEINDGSSRLFLEFVAGNREPEVQKKLQSIHGKIIDGVGTYLHEMQKKGLVSSELHPNSLSVTIDAFMKGILIEYIIDPTHFKINPIFETISNVLWDGIAPKKRSVI</sequence>
<dbReference type="PROSITE" id="PS50977">
    <property type="entry name" value="HTH_TETR_2"/>
    <property type="match status" value="2"/>
</dbReference>
<dbReference type="InterPro" id="IPR001647">
    <property type="entry name" value="HTH_TetR"/>
</dbReference>
<keyword evidence="3" id="KW-0804">Transcription</keyword>
<accession>A0ABQ4K2I3</accession>
<proteinExistence type="predicted"/>
<reference evidence="6 7" key="1">
    <citation type="submission" date="2021-03" db="EMBL/GenBank/DDBJ databases">
        <title>Antimicrobial resistance genes in bacteria isolated from Japanese honey, and their potential for conferring macrolide and lincosamide resistance in the American foulbrood pathogen Paenibacillus larvae.</title>
        <authorList>
            <person name="Okamoto M."/>
            <person name="Kumagai M."/>
            <person name="Kanamori H."/>
            <person name="Takamatsu D."/>
        </authorList>
    </citation>
    <scope>NUCLEOTIDE SEQUENCE [LARGE SCALE GENOMIC DNA]</scope>
    <source>
        <strain evidence="6 7">J1TS3</strain>
    </source>
</reference>
<dbReference type="Gene3D" id="1.10.357.10">
    <property type="entry name" value="Tetracycline Repressor, domain 2"/>
    <property type="match status" value="1"/>
</dbReference>
<keyword evidence="2 4" id="KW-0238">DNA-binding</keyword>
<dbReference type="PROSITE" id="PS01081">
    <property type="entry name" value="HTH_TETR_1"/>
    <property type="match status" value="1"/>
</dbReference>
<dbReference type="InterPro" id="IPR036271">
    <property type="entry name" value="Tet_transcr_reg_TetR-rel_C_sf"/>
</dbReference>
<dbReference type="PRINTS" id="PR00455">
    <property type="entry name" value="HTHTETR"/>
</dbReference>
<protein>
    <recommendedName>
        <fullName evidence="5">HTH tetR-type domain-containing protein</fullName>
    </recommendedName>
</protein>
<comment type="caution">
    <text evidence="6">The sequence shown here is derived from an EMBL/GenBank/DDBJ whole genome shotgun (WGS) entry which is preliminary data.</text>
</comment>
<dbReference type="RefSeq" id="WP_212961966.1">
    <property type="nucleotide sequence ID" value="NZ_BOQT01000001.1"/>
</dbReference>
<name>A0ABQ4K2I3_9BACI</name>
<dbReference type="Gene3D" id="1.10.10.60">
    <property type="entry name" value="Homeodomain-like"/>
    <property type="match status" value="1"/>
</dbReference>